<evidence type="ECO:0000313" key="1">
    <source>
        <dbReference type="EMBL" id="QHT84391.1"/>
    </source>
</evidence>
<dbReference type="AlphaFoldDB" id="A0A6C0HUL1"/>
<organism evidence="1">
    <name type="scientific">viral metagenome</name>
    <dbReference type="NCBI Taxonomy" id="1070528"/>
    <lineage>
        <taxon>unclassified sequences</taxon>
        <taxon>metagenomes</taxon>
        <taxon>organismal metagenomes</taxon>
    </lineage>
</organism>
<sequence>MLLSGSVGYTLLEKTKKRVLILADIHDGVSYCKRDSVMIDTWLSSKTDDNDVLLEEVLREGFKLGDLWPLSVHTGRLKELNKNNKKIIPIDIRPFLIPFSWEILLNDPNNQIGKMRLNAYLIGLYHIFNLRGSKLMKQHICPQVKKLRETSDEKTINILLTHFEEMNRIYCEYRTTNKKNLDKTISDILKQDKDILENINEMTSMLMEWYTLLLILNSTRNSILHLGLAHSNRILEFLTETHEFKILKSSGVNTIAEIIDESEQAPNACLVIPEIL</sequence>
<name>A0A6C0HUL1_9ZZZZ</name>
<dbReference type="EMBL" id="MN740017">
    <property type="protein sequence ID" value="QHT84391.1"/>
    <property type="molecule type" value="Genomic_DNA"/>
</dbReference>
<proteinExistence type="predicted"/>
<reference evidence="1" key="1">
    <citation type="journal article" date="2020" name="Nature">
        <title>Giant virus diversity and host interactions through global metagenomics.</title>
        <authorList>
            <person name="Schulz F."/>
            <person name="Roux S."/>
            <person name="Paez-Espino D."/>
            <person name="Jungbluth S."/>
            <person name="Walsh D.A."/>
            <person name="Denef V.J."/>
            <person name="McMahon K.D."/>
            <person name="Konstantinidis K.T."/>
            <person name="Eloe-Fadrosh E.A."/>
            <person name="Kyrpides N.C."/>
            <person name="Woyke T."/>
        </authorList>
    </citation>
    <scope>NUCLEOTIDE SEQUENCE</scope>
    <source>
        <strain evidence="1">GVMAG-M-3300023184-177</strain>
    </source>
</reference>
<accession>A0A6C0HUL1</accession>
<protein>
    <submittedName>
        <fullName evidence="1">Uncharacterized protein</fullName>
    </submittedName>
</protein>